<dbReference type="CDD" id="cd10148">
    <property type="entry name" value="CsoR-like_DUF156"/>
    <property type="match status" value="1"/>
</dbReference>
<accession>A0AA45C4Z4</accession>
<dbReference type="GO" id="GO:0046872">
    <property type="term" value="F:metal ion binding"/>
    <property type="evidence" value="ECO:0007669"/>
    <property type="project" value="InterPro"/>
</dbReference>
<dbReference type="InterPro" id="IPR003735">
    <property type="entry name" value="Metal_Tscrpt_repr"/>
</dbReference>
<proteinExistence type="predicted"/>
<keyword evidence="1" id="KW-0238">DNA-binding</keyword>
<protein>
    <submittedName>
        <fullName evidence="1">DNA-binding FrmR family transcriptional regulator</fullName>
    </submittedName>
</protein>
<dbReference type="Pfam" id="PF02583">
    <property type="entry name" value="Trns_repr_metal"/>
    <property type="match status" value="1"/>
</dbReference>
<dbReference type="Gene3D" id="1.20.58.1000">
    <property type="entry name" value="Metal-sensitive repressor, helix protomer"/>
    <property type="match status" value="1"/>
</dbReference>
<gene>
    <name evidence="1" type="ORF">C7380_12412</name>
</gene>
<keyword evidence="2" id="KW-1185">Reference proteome</keyword>
<dbReference type="InterPro" id="IPR038390">
    <property type="entry name" value="Metal_Tscrpt_repr_sf"/>
</dbReference>
<dbReference type="EMBL" id="QGGI01000024">
    <property type="protein sequence ID" value="PWJ87401.1"/>
    <property type="molecule type" value="Genomic_DNA"/>
</dbReference>
<comment type="caution">
    <text evidence="1">The sequence shown here is derived from an EMBL/GenBank/DDBJ whole genome shotgun (WGS) entry which is preliminary data.</text>
</comment>
<dbReference type="Proteomes" id="UP000245921">
    <property type="component" value="Unassembled WGS sequence"/>
</dbReference>
<evidence type="ECO:0000313" key="1">
    <source>
        <dbReference type="EMBL" id="PWJ87401.1"/>
    </source>
</evidence>
<dbReference type="PANTHER" id="PTHR33677">
    <property type="entry name" value="TRANSCRIPTIONAL REPRESSOR FRMR-RELATED"/>
    <property type="match status" value="1"/>
</dbReference>
<sequence>MSQKNIINRLKRIEGQVRGLQKMVEEDRQCSEVLTQLSAITGALEKTAEQIVKQYTKGCILEYEKTQNEKILDDLIANISKLKNI</sequence>
<dbReference type="GO" id="GO:0003677">
    <property type="term" value="F:DNA binding"/>
    <property type="evidence" value="ECO:0007669"/>
    <property type="project" value="UniProtKB-KW"/>
</dbReference>
<name>A0AA45C4Z4_9BACT</name>
<dbReference type="RefSeq" id="WP_109606281.1">
    <property type="nucleotide sequence ID" value="NZ_JAMHJO010000008.1"/>
</dbReference>
<reference evidence="1 2" key="1">
    <citation type="submission" date="2018-05" db="EMBL/GenBank/DDBJ databases">
        <title>Genomic Encyclopedia of Type Strains, Phase IV (KMG-IV): sequencing the most valuable type-strain genomes for metagenomic binning, comparative biology and taxonomic classification.</title>
        <authorList>
            <person name="Goeker M."/>
        </authorList>
    </citation>
    <scope>NUCLEOTIDE SEQUENCE [LARGE SCALE GENOMIC DNA]</scope>
    <source>
        <strain evidence="1 2">DSM 24906</strain>
    </source>
</reference>
<dbReference type="AlphaFoldDB" id="A0AA45C4Z4"/>
<evidence type="ECO:0000313" key="2">
    <source>
        <dbReference type="Proteomes" id="UP000245921"/>
    </source>
</evidence>
<dbReference type="GO" id="GO:0045892">
    <property type="term" value="P:negative regulation of DNA-templated transcription"/>
    <property type="evidence" value="ECO:0007669"/>
    <property type="project" value="UniProtKB-ARBA"/>
</dbReference>
<organism evidence="1 2">
    <name type="scientific">Oceanotoga teriensis</name>
    <dbReference type="NCBI Taxonomy" id="515440"/>
    <lineage>
        <taxon>Bacteria</taxon>
        <taxon>Thermotogati</taxon>
        <taxon>Thermotogota</taxon>
        <taxon>Thermotogae</taxon>
        <taxon>Petrotogales</taxon>
        <taxon>Petrotogaceae</taxon>
        <taxon>Oceanotoga</taxon>
    </lineage>
</organism>